<comment type="caution">
    <text evidence="8">The sequence shown here is derived from an EMBL/GenBank/DDBJ whole genome shotgun (WGS) entry which is preliminary data.</text>
</comment>
<keyword evidence="5 6" id="KW-0472">Membrane</keyword>
<accession>A0A235BRD6</accession>
<dbReference type="Pfam" id="PF13567">
    <property type="entry name" value="DUF4131"/>
    <property type="match status" value="1"/>
</dbReference>
<dbReference type="InterPro" id="IPR035681">
    <property type="entry name" value="ComA-like_MBL"/>
</dbReference>
<evidence type="ECO:0000256" key="1">
    <source>
        <dbReference type="ARBA" id="ARBA00004651"/>
    </source>
</evidence>
<keyword evidence="2" id="KW-1003">Cell membrane</keyword>
<dbReference type="PANTHER" id="PTHR30619:SF1">
    <property type="entry name" value="RECOMBINATION PROTEIN 2"/>
    <property type="match status" value="1"/>
</dbReference>
<dbReference type="Pfam" id="PF03772">
    <property type="entry name" value="Competence"/>
    <property type="match status" value="1"/>
</dbReference>
<evidence type="ECO:0000256" key="3">
    <source>
        <dbReference type="ARBA" id="ARBA00022692"/>
    </source>
</evidence>
<dbReference type="InterPro" id="IPR036866">
    <property type="entry name" value="RibonucZ/Hydroxyglut_hydro"/>
</dbReference>
<feature type="transmembrane region" description="Helical" evidence="6">
    <location>
        <begin position="21"/>
        <end position="50"/>
    </location>
</feature>
<feature type="transmembrane region" description="Helical" evidence="6">
    <location>
        <begin position="443"/>
        <end position="463"/>
    </location>
</feature>
<evidence type="ECO:0000313" key="8">
    <source>
        <dbReference type="EMBL" id="OYD14287.1"/>
    </source>
</evidence>
<feature type="transmembrane region" description="Helical" evidence="6">
    <location>
        <begin position="56"/>
        <end position="74"/>
    </location>
</feature>
<dbReference type="GO" id="GO:0005886">
    <property type="term" value="C:plasma membrane"/>
    <property type="evidence" value="ECO:0007669"/>
    <property type="project" value="UniProtKB-SubCell"/>
</dbReference>
<dbReference type="InterPro" id="IPR052159">
    <property type="entry name" value="Competence_DNA_uptake"/>
</dbReference>
<dbReference type="EMBL" id="NOZP01000170">
    <property type="protein sequence ID" value="OYD14287.1"/>
    <property type="molecule type" value="Genomic_DNA"/>
</dbReference>
<reference evidence="8 9" key="1">
    <citation type="submission" date="2017-07" db="EMBL/GenBank/DDBJ databases">
        <title>Recovery of genomes from metagenomes via a dereplication, aggregation, and scoring strategy.</title>
        <authorList>
            <person name="Sieber C.M."/>
            <person name="Probst A.J."/>
            <person name="Sharrar A."/>
            <person name="Thomas B.C."/>
            <person name="Hess M."/>
            <person name="Tringe S.G."/>
            <person name="Banfield J.F."/>
        </authorList>
    </citation>
    <scope>NUCLEOTIDE SEQUENCE [LARGE SCALE GENOMIC DNA]</scope>
    <source>
        <strain evidence="8">JGI_Cruoil_03_51_56</strain>
    </source>
</reference>
<feature type="transmembrane region" description="Helical" evidence="6">
    <location>
        <begin position="374"/>
        <end position="396"/>
    </location>
</feature>
<feature type="domain" description="Metallo-beta-lactamase" evidence="7">
    <location>
        <begin position="526"/>
        <end position="720"/>
    </location>
</feature>
<feature type="transmembrane region" description="Helical" evidence="6">
    <location>
        <begin position="337"/>
        <end position="353"/>
    </location>
</feature>
<dbReference type="Pfam" id="PF00753">
    <property type="entry name" value="Lactamase_B"/>
    <property type="match status" value="1"/>
</dbReference>
<dbReference type="AlphaFoldDB" id="A0A235BRD6"/>
<dbReference type="InterPro" id="IPR004477">
    <property type="entry name" value="ComEC_N"/>
</dbReference>
<dbReference type="SMART" id="SM00849">
    <property type="entry name" value="Lactamase_B"/>
    <property type="match status" value="1"/>
</dbReference>
<dbReference type="PANTHER" id="PTHR30619">
    <property type="entry name" value="DNA INTERNALIZATION/COMPETENCE PROTEIN COMEC/REC2"/>
    <property type="match status" value="1"/>
</dbReference>
<keyword evidence="3 6" id="KW-0812">Transmembrane</keyword>
<sequence length="768" mass="85943">MTELYGKRLIGQTGMRYAATRALIVAGAGVVLSQLFPVAWWIILIVIILAMASARFAHGYPLYVALAAAALLYARARTLPVPEPGLYQQNRSRGVVVEEPLTRINPRLVVKLAQPWWGKVFVWLRDSSNTPRYGDLVELRNEVRPFSFPRNPGLVDYNIVLSRRGFVGQTNVRKSQITVLSHGHGKIWMRLLIVPCRRYVFRTINRFLPRKEGALLTGLLLGNKQGLPRSVQAAFADSGVMHVLAVSGLHVGIVIGMIWLLLSLIWVRGWWRFGLIAFAVIMYVGLTGARPASFRAMVMGLAALLSIPTQRRVTPVASLSVAGLFLLAMNPQALFEAGFQLSFVATLAILLIVPPISRKLHSVHVSQWLRKNALLALAVSGTAFLGIAPLLLHYFYRVAMLSPFSSLLIVPLVGLAIPLGFLVVVVNLVSGFVAAIFAESLRLVLSVILWLTQFLGGMDWTVLEPGKLCWPWICCIYGLFFLALNWRRGWARTGLRLGLAVSLNILVWRAAFTRPQTNAVFLDPGRGDAVFLGDSLGRTVLIDAGINRKRVLRDFLRSRGIHRIDIAVVTHPDIDHYGGLLDLDNRFHIDKLLISTTQGRHAYQRMLDRFRKDRTEFVIAGKGTEIQGLGFGLRFIWPEGKTRFLYRKGLVSTNNMSLVAFAEYAGFEMLFTGDLDDPNLIQDQDVRADLLKSPHHGSRKGNRQLLYDCVQPRYVVVMGRYPTPAGLEQRLIGYGNHYINTRQEGAWILRFRNNEPVACPYLASRFGR</sequence>
<keyword evidence="4 6" id="KW-1133">Transmembrane helix</keyword>
<evidence type="ECO:0000256" key="2">
    <source>
        <dbReference type="ARBA" id="ARBA00022475"/>
    </source>
</evidence>
<dbReference type="Gene3D" id="3.60.15.10">
    <property type="entry name" value="Ribonuclease Z/Hydroxyacylglutathione hydrolase-like"/>
    <property type="match status" value="1"/>
</dbReference>
<feature type="transmembrane region" description="Helical" evidence="6">
    <location>
        <begin position="408"/>
        <end position="436"/>
    </location>
</feature>
<name>A0A235BRD6_UNCW3</name>
<dbReference type="InterPro" id="IPR001279">
    <property type="entry name" value="Metallo-B-lactamas"/>
</dbReference>
<evidence type="ECO:0000313" key="9">
    <source>
        <dbReference type="Proteomes" id="UP000215559"/>
    </source>
</evidence>
<comment type="subcellular location">
    <subcellularLocation>
        <location evidence="1">Cell membrane</location>
        <topology evidence="1">Multi-pass membrane protein</topology>
    </subcellularLocation>
</comment>
<feature type="transmembrane region" description="Helical" evidence="6">
    <location>
        <begin position="469"/>
        <end position="486"/>
    </location>
</feature>
<dbReference type="CDD" id="cd07731">
    <property type="entry name" value="ComA-like_MBL-fold"/>
    <property type="match status" value="1"/>
</dbReference>
<dbReference type="NCBIfam" id="TIGR00360">
    <property type="entry name" value="ComEC_N-term"/>
    <property type="match status" value="1"/>
</dbReference>
<evidence type="ECO:0000256" key="6">
    <source>
        <dbReference type="SAM" id="Phobius"/>
    </source>
</evidence>
<proteinExistence type="predicted"/>
<evidence type="ECO:0000256" key="4">
    <source>
        <dbReference type="ARBA" id="ARBA00022989"/>
    </source>
</evidence>
<feature type="transmembrane region" description="Helical" evidence="6">
    <location>
        <begin position="313"/>
        <end position="331"/>
    </location>
</feature>
<evidence type="ECO:0000256" key="5">
    <source>
        <dbReference type="ARBA" id="ARBA00023136"/>
    </source>
</evidence>
<dbReference type="SUPFAM" id="SSF56281">
    <property type="entry name" value="Metallo-hydrolase/oxidoreductase"/>
    <property type="match status" value="1"/>
</dbReference>
<dbReference type="Proteomes" id="UP000215559">
    <property type="component" value="Unassembled WGS sequence"/>
</dbReference>
<protein>
    <recommendedName>
        <fullName evidence="7">Metallo-beta-lactamase domain-containing protein</fullName>
    </recommendedName>
</protein>
<gene>
    <name evidence="8" type="ORF">CH330_09060</name>
</gene>
<dbReference type="InterPro" id="IPR025405">
    <property type="entry name" value="DUF4131"/>
</dbReference>
<feature type="transmembrane region" description="Helical" evidence="6">
    <location>
        <begin position="243"/>
        <end position="267"/>
    </location>
</feature>
<feature type="transmembrane region" description="Helical" evidence="6">
    <location>
        <begin position="493"/>
        <end position="512"/>
    </location>
</feature>
<organism evidence="8 9">
    <name type="scientific">candidate division WOR-3 bacterium JGI_Cruoil_03_51_56</name>
    <dbReference type="NCBI Taxonomy" id="1973747"/>
    <lineage>
        <taxon>Bacteria</taxon>
        <taxon>Bacteria division WOR-3</taxon>
    </lineage>
</organism>
<evidence type="ECO:0000259" key="7">
    <source>
        <dbReference type="SMART" id="SM00849"/>
    </source>
</evidence>
<feature type="transmembrane region" description="Helical" evidence="6">
    <location>
        <begin position="273"/>
        <end position="292"/>
    </location>
</feature>